<keyword evidence="4 18" id="KW-0963">Cytoplasm</keyword>
<dbReference type="InterPro" id="IPR025877">
    <property type="entry name" value="MobA-like_NTP_Trfase"/>
</dbReference>
<dbReference type="STRING" id="690850.Desaf_1586"/>
<evidence type="ECO:0000256" key="18">
    <source>
        <dbReference type="HAMAP-Rule" id="MF_01631"/>
    </source>
</evidence>
<evidence type="ECO:0000256" key="13">
    <source>
        <dbReference type="ARBA" id="ARBA00023315"/>
    </source>
</evidence>
<dbReference type="InterPro" id="IPR011004">
    <property type="entry name" value="Trimer_LpxA-like_sf"/>
</dbReference>
<feature type="binding site" evidence="18">
    <location>
        <begin position="82"/>
        <end position="83"/>
    </location>
    <ligand>
        <name>UDP-N-acetyl-alpha-D-glucosamine</name>
        <dbReference type="ChEBI" id="CHEBI:57705"/>
    </ligand>
</feature>
<dbReference type="UniPathway" id="UPA00113">
    <property type="reaction ID" value="UER00532"/>
</dbReference>
<evidence type="ECO:0000256" key="9">
    <source>
        <dbReference type="ARBA" id="ARBA00022842"/>
    </source>
</evidence>
<comment type="pathway">
    <text evidence="18">Nucleotide-sugar biosynthesis; UDP-N-acetyl-alpha-D-glucosamine biosynthesis; N-acetyl-alpha-D-glucosamine 1-phosphate from alpha-D-glucosamine 6-phosphate (route II): step 2/2.</text>
</comment>
<dbReference type="GO" id="GO:0000902">
    <property type="term" value="P:cell morphogenesis"/>
    <property type="evidence" value="ECO:0007669"/>
    <property type="project" value="UniProtKB-UniRule"/>
</dbReference>
<evidence type="ECO:0000256" key="17">
    <source>
        <dbReference type="ARBA" id="ARBA00049628"/>
    </source>
</evidence>
<dbReference type="EC" id="2.3.1.157" evidence="18"/>
<comment type="similarity">
    <text evidence="3 18">In the N-terminal section; belongs to the N-acetylglucosamine-1-phosphate uridyltransferase family.</text>
</comment>
<dbReference type="GO" id="GO:0016020">
    <property type="term" value="C:membrane"/>
    <property type="evidence" value="ECO:0007669"/>
    <property type="project" value="GOC"/>
</dbReference>
<dbReference type="PANTHER" id="PTHR43584:SF3">
    <property type="entry name" value="BIFUNCTIONAL PROTEIN GLMU"/>
    <property type="match status" value="1"/>
</dbReference>
<evidence type="ECO:0000256" key="8">
    <source>
        <dbReference type="ARBA" id="ARBA00022737"/>
    </source>
</evidence>
<accession>F3Z124</accession>
<dbReference type="SUPFAM" id="SSF53448">
    <property type="entry name" value="Nucleotide-diphospho-sugar transferases"/>
    <property type="match status" value="1"/>
</dbReference>
<dbReference type="HAMAP" id="MF_01631">
    <property type="entry name" value="GlmU"/>
    <property type="match status" value="1"/>
</dbReference>
<dbReference type="PANTHER" id="PTHR43584">
    <property type="entry name" value="NUCLEOTIDYL TRANSFERASE"/>
    <property type="match status" value="1"/>
</dbReference>
<dbReference type="CDD" id="cd02540">
    <property type="entry name" value="GT2_GlmU_N_bac"/>
    <property type="match status" value="1"/>
</dbReference>
<gene>
    <name evidence="18" type="primary">glmU</name>
    <name evidence="20" type="ORF">Desaf_1586</name>
</gene>
<dbReference type="NCBIfam" id="NF010936">
    <property type="entry name" value="PRK14356.1"/>
    <property type="match status" value="1"/>
</dbReference>
<feature type="binding site" evidence="18">
    <location>
        <position position="448"/>
    </location>
    <ligand>
        <name>acetyl-CoA</name>
        <dbReference type="ChEBI" id="CHEBI:57288"/>
    </ligand>
</feature>
<feature type="binding site" evidence="18">
    <location>
        <position position="388"/>
    </location>
    <ligand>
        <name>acetyl-CoA</name>
        <dbReference type="ChEBI" id="CHEBI:57288"/>
    </ligand>
</feature>
<comment type="cofactor">
    <cofactor evidence="18">
        <name>Mg(2+)</name>
        <dbReference type="ChEBI" id="CHEBI:18420"/>
    </cofactor>
    <text evidence="18">Binds 1 Mg(2+) ion per subunit.</text>
</comment>
<dbReference type="AlphaFoldDB" id="F3Z124"/>
<feature type="binding site" evidence="18">
    <location>
        <position position="413"/>
    </location>
    <ligand>
        <name>acetyl-CoA</name>
        <dbReference type="ChEBI" id="CHEBI:57288"/>
    </ligand>
</feature>
<dbReference type="GO" id="GO:0006048">
    <property type="term" value="P:UDP-N-acetylglucosamine biosynthetic process"/>
    <property type="evidence" value="ECO:0007669"/>
    <property type="project" value="UniProtKB-UniPathway"/>
</dbReference>
<dbReference type="EMBL" id="CP003221">
    <property type="protein sequence ID" value="EGJ49922.1"/>
    <property type="molecule type" value="Genomic_DNA"/>
</dbReference>
<comment type="pathway">
    <text evidence="18">Bacterial outer membrane biogenesis; LPS lipid A biosynthesis.</text>
</comment>
<evidence type="ECO:0000256" key="5">
    <source>
        <dbReference type="ARBA" id="ARBA00022679"/>
    </source>
</evidence>
<dbReference type="KEGG" id="daf:Desaf_1586"/>
<feature type="binding site" evidence="18">
    <location>
        <position position="235"/>
    </location>
    <ligand>
        <name>UDP-N-acetyl-alpha-D-glucosamine</name>
        <dbReference type="ChEBI" id="CHEBI:57705"/>
    </ligand>
</feature>
<comment type="subcellular location">
    <subcellularLocation>
        <location evidence="1 18">Cytoplasm</location>
    </subcellularLocation>
</comment>
<dbReference type="EC" id="2.7.7.23" evidence="18"/>
<dbReference type="NCBIfam" id="TIGR01173">
    <property type="entry name" value="glmU"/>
    <property type="match status" value="1"/>
</dbReference>
<feature type="binding site" evidence="18">
    <location>
        <position position="26"/>
    </location>
    <ligand>
        <name>UDP-N-acetyl-alpha-D-glucosamine</name>
        <dbReference type="ChEBI" id="CHEBI:57705"/>
    </ligand>
</feature>
<dbReference type="InterPro" id="IPR029044">
    <property type="entry name" value="Nucleotide-diphossugar_trans"/>
</dbReference>
<dbReference type="UniPathway" id="UPA00973"/>
<feature type="binding site" evidence="18">
    <location>
        <begin position="12"/>
        <end position="15"/>
    </location>
    <ligand>
        <name>UDP-N-acetyl-alpha-D-glucosamine</name>
        <dbReference type="ChEBI" id="CHEBI:57705"/>
    </ligand>
</feature>
<dbReference type="GO" id="GO:0005737">
    <property type="term" value="C:cytoplasm"/>
    <property type="evidence" value="ECO:0007669"/>
    <property type="project" value="UniProtKB-SubCell"/>
</dbReference>
<dbReference type="InterPro" id="IPR001451">
    <property type="entry name" value="Hexapep"/>
</dbReference>
<proteinExistence type="inferred from homology"/>
<feature type="binding site" evidence="18">
    <location>
        <position position="341"/>
    </location>
    <ligand>
        <name>UDP-N-acetyl-alpha-D-glucosamine</name>
        <dbReference type="ChEBI" id="CHEBI:57705"/>
    </ligand>
</feature>
<feature type="domain" description="MobA-like NTP transferase" evidence="19">
    <location>
        <begin position="9"/>
        <end position="134"/>
    </location>
</feature>
<evidence type="ECO:0000256" key="11">
    <source>
        <dbReference type="ARBA" id="ARBA00022984"/>
    </source>
</evidence>
<evidence type="ECO:0000313" key="20">
    <source>
        <dbReference type="EMBL" id="EGJ49922.1"/>
    </source>
</evidence>
<dbReference type="PROSITE" id="PS00101">
    <property type="entry name" value="HEXAPEP_TRANSFERASES"/>
    <property type="match status" value="1"/>
</dbReference>
<feature type="binding site" evidence="18">
    <location>
        <position position="359"/>
    </location>
    <ligand>
        <name>UDP-N-acetyl-alpha-D-glucosamine</name>
        <dbReference type="ChEBI" id="CHEBI:57705"/>
    </ligand>
</feature>
<feature type="binding site" evidence="18">
    <location>
        <begin position="394"/>
        <end position="395"/>
    </location>
    <ligand>
        <name>acetyl-CoA</name>
        <dbReference type="ChEBI" id="CHEBI:57288"/>
    </ligand>
</feature>
<feature type="binding site" evidence="18">
    <location>
        <position position="431"/>
    </location>
    <ligand>
        <name>acetyl-CoA</name>
        <dbReference type="ChEBI" id="CHEBI:57288"/>
    </ligand>
</feature>
<protein>
    <recommendedName>
        <fullName evidence="18">Bifunctional protein GlmU</fullName>
    </recommendedName>
    <domain>
        <recommendedName>
            <fullName evidence="18">UDP-N-acetylglucosamine pyrophosphorylase</fullName>
            <ecNumber evidence="18">2.7.7.23</ecNumber>
        </recommendedName>
        <alternativeName>
            <fullName evidence="18">N-acetylglucosamine-1-phosphate uridyltransferase</fullName>
        </alternativeName>
    </domain>
    <domain>
        <recommendedName>
            <fullName evidence="18">Glucosamine-1-phosphate N-acetyltransferase</fullName>
            <ecNumber evidence="18">2.3.1.157</ecNumber>
        </recommendedName>
    </domain>
</protein>
<keyword evidence="12 18" id="KW-0511">Multifunctional enzyme</keyword>
<feature type="binding site" evidence="18">
    <location>
        <position position="77"/>
    </location>
    <ligand>
        <name>UDP-N-acetyl-alpha-D-glucosamine</name>
        <dbReference type="ChEBI" id="CHEBI:57705"/>
    </ligand>
</feature>
<dbReference type="GO" id="GO:0071555">
    <property type="term" value="P:cell wall organization"/>
    <property type="evidence" value="ECO:0007669"/>
    <property type="project" value="UniProtKB-KW"/>
</dbReference>
<evidence type="ECO:0000313" key="21">
    <source>
        <dbReference type="Proteomes" id="UP000007844"/>
    </source>
</evidence>
<dbReference type="InterPro" id="IPR018357">
    <property type="entry name" value="Hexapep_transf_CS"/>
</dbReference>
<evidence type="ECO:0000256" key="3">
    <source>
        <dbReference type="ARBA" id="ARBA00007947"/>
    </source>
</evidence>
<organism evidence="20 21">
    <name type="scientific">Desulfocurvibacter africanus subsp. africanus str. Walvis Bay</name>
    <dbReference type="NCBI Taxonomy" id="690850"/>
    <lineage>
        <taxon>Bacteria</taxon>
        <taxon>Pseudomonadati</taxon>
        <taxon>Thermodesulfobacteriota</taxon>
        <taxon>Desulfovibrionia</taxon>
        <taxon>Desulfovibrionales</taxon>
        <taxon>Desulfovibrionaceae</taxon>
        <taxon>Desulfocurvibacter</taxon>
    </lineage>
</organism>
<evidence type="ECO:0000256" key="1">
    <source>
        <dbReference type="ARBA" id="ARBA00004496"/>
    </source>
</evidence>
<feature type="region of interest" description="Linker" evidence="18">
    <location>
        <begin position="238"/>
        <end position="258"/>
    </location>
</feature>
<comment type="function">
    <text evidence="17 18">Catalyzes the last two sequential reactions in the de novo biosynthetic pathway for UDP-N-acetylglucosamine (UDP-GlcNAc). The C-terminal domain catalyzes the transfer of acetyl group from acetyl coenzyme A to glucosamine-1-phosphate (GlcN-1-P) to produce N-acetylglucosamine-1-phosphate (GlcNAc-1-P), which is converted into UDP-GlcNAc by the transfer of uridine 5-monophosphate (from uridine 5-triphosphate), a reaction catalyzed by the N-terminal domain.</text>
</comment>
<feature type="binding site" evidence="18">
    <location>
        <position position="145"/>
    </location>
    <ligand>
        <name>UDP-N-acetyl-alpha-D-glucosamine</name>
        <dbReference type="ChEBI" id="CHEBI:57705"/>
    </ligand>
</feature>
<dbReference type="Pfam" id="PF12804">
    <property type="entry name" value="NTP_transf_3"/>
    <property type="match status" value="1"/>
</dbReference>
<dbReference type="HOGENOM" id="CLU_029499_15_2_7"/>
<keyword evidence="9 18" id="KW-0460">Magnesium</keyword>
<dbReference type="CDD" id="cd03353">
    <property type="entry name" value="LbH_GlmU_C"/>
    <property type="match status" value="1"/>
</dbReference>
<keyword evidence="5 18" id="KW-0808">Transferase</keyword>
<dbReference type="Proteomes" id="UP000007844">
    <property type="component" value="Chromosome"/>
</dbReference>
<feature type="binding site" evidence="18">
    <location>
        <position position="374"/>
    </location>
    <ligand>
        <name>UDP-N-acetyl-alpha-D-glucosamine</name>
        <dbReference type="ChEBI" id="CHEBI:57705"/>
    </ligand>
</feature>
<keyword evidence="13 18" id="KW-0012">Acyltransferase</keyword>
<dbReference type="SUPFAM" id="SSF51161">
    <property type="entry name" value="Trimeric LpxA-like enzymes"/>
    <property type="match status" value="1"/>
</dbReference>
<dbReference type="InterPro" id="IPR050065">
    <property type="entry name" value="GlmU-like"/>
</dbReference>
<evidence type="ECO:0000256" key="7">
    <source>
        <dbReference type="ARBA" id="ARBA00022723"/>
    </source>
</evidence>
<dbReference type="eggNOG" id="COG1207">
    <property type="taxonomic scope" value="Bacteria"/>
</dbReference>
<feature type="binding site" evidence="18">
    <location>
        <position position="385"/>
    </location>
    <ligand>
        <name>UDP-N-acetyl-alpha-D-glucosamine</name>
        <dbReference type="ChEBI" id="CHEBI:57705"/>
    </ligand>
</feature>
<feature type="binding site" evidence="18">
    <location>
        <position position="235"/>
    </location>
    <ligand>
        <name>Mg(2+)</name>
        <dbReference type="ChEBI" id="CHEBI:18420"/>
    </ligand>
</feature>
<keyword evidence="11 18" id="KW-0573">Peptidoglycan synthesis</keyword>
<dbReference type="Pfam" id="PF14602">
    <property type="entry name" value="Hexapep_2"/>
    <property type="match status" value="1"/>
</dbReference>
<evidence type="ECO:0000256" key="4">
    <source>
        <dbReference type="ARBA" id="ARBA00022490"/>
    </source>
</evidence>
<evidence type="ECO:0000256" key="16">
    <source>
        <dbReference type="ARBA" id="ARBA00048493"/>
    </source>
</evidence>
<evidence type="ECO:0000256" key="14">
    <source>
        <dbReference type="ARBA" id="ARBA00023316"/>
    </source>
</evidence>
<feature type="region of interest" description="Pyrophosphorylase" evidence="18">
    <location>
        <begin position="1"/>
        <end position="237"/>
    </location>
</feature>
<comment type="similarity">
    <text evidence="2 18">In the C-terminal section; belongs to the transferase hexapeptide repeat family.</text>
</comment>
<evidence type="ECO:0000256" key="10">
    <source>
        <dbReference type="ARBA" id="ARBA00022960"/>
    </source>
</evidence>
<evidence type="ECO:0000256" key="2">
    <source>
        <dbReference type="ARBA" id="ARBA00007707"/>
    </source>
</evidence>
<comment type="pathway">
    <text evidence="18">Nucleotide-sugar biosynthesis; UDP-N-acetyl-alpha-D-glucosamine biosynthesis; UDP-N-acetyl-alpha-D-glucosamine from N-acetyl-alpha-D-glucosamine 1-phosphate: step 1/1.</text>
</comment>
<feature type="binding site" evidence="18">
    <location>
        <position position="177"/>
    </location>
    <ligand>
        <name>UDP-N-acetyl-alpha-D-glucosamine</name>
        <dbReference type="ChEBI" id="CHEBI:57705"/>
    </ligand>
</feature>
<comment type="catalytic activity">
    <reaction evidence="16 18">
        <text>N-acetyl-alpha-D-glucosamine 1-phosphate + UTP + H(+) = UDP-N-acetyl-alpha-D-glucosamine + diphosphate</text>
        <dbReference type="Rhea" id="RHEA:13509"/>
        <dbReference type="ChEBI" id="CHEBI:15378"/>
        <dbReference type="ChEBI" id="CHEBI:33019"/>
        <dbReference type="ChEBI" id="CHEBI:46398"/>
        <dbReference type="ChEBI" id="CHEBI:57705"/>
        <dbReference type="ChEBI" id="CHEBI:57776"/>
        <dbReference type="EC" id="2.7.7.23"/>
    </reaction>
</comment>
<dbReference type="InterPro" id="IPR005882">
    <property type="entry name" value="Bifunctional_GlmU"/>
</dbReference>
<dbReference type="GO" id="GO:0003977">
    <property type="term" value="F:UDP-N-acetylglucosamine diphosphorylase activity"/>
    <property type="evidence" value="ECO:0007669"/>
    <property type="project" value="UniProtKB-UniRule"/>
</dbReference>
<reference evidence="20 21" key="1">
    <citation type="journal article" date="2011" name="J. Bacteriol.">
        <title>Genome sequence of the mercury-methylating and pleomorphic Desulfovibrio africanus Strain Walvis Bay.</title>
        <authorList>
            <person name="Brown S.D."/>
            <person name="Wall J.D."/>
            <person name="Kucken A.M."/>
            <person name="Gilmour C.C."/>
            <person name="Podar M."/>
            <person name="Brandt C.C."/>
            <person name="Teshima H."/>
            <person name="Detter J.C."/>
            <person name="Han C.S."/>
            <person name="Land M.L."/>
            <person name="Lucas S."/>
            <person name="Han J."/>
            <person name="Pennacchio L."/>
            <person name="Nolan M."/>
            <person name="Pitluck S."/>
            <person name="Woyke T."/>
            <person name="Goodwin L."/>
            <person name="Palumbo A.V."/>
            <person name="Elias D.A."/>
        </authorList>
    </citation>
    <scope>NUCLEOTIDE SEQUENCE [LARGE SCALE GENOMIC DNA]</scope>
    <source>
        <strain evidence="20 21">Walvis Bay</strain>
    </source>
</reference>
<comment type="subunit">
    <text evidence="18">Homotrimer.</text>
</comment>
<keyword evidence="6 18" id="KW-0548">Nucleotidyltransferase</keyword>
<dbReference type="GO" id="GO:0009245">
    <property type="term" value="P:lipid A biosynthetic process"/>
    <property type="evidence" value="ECO:0007669"/>
    <property type="project" value="UniProtKB-UniRule"/>
</dbReference>
<dbReference type="Gene3D" id="2.160.10.10">
    <property type="entry name" value="Hexapeptide repeat proteins"/>
    <property type="match status" value="1"/>
</dbReference>
<name>F3Z124_DESAF</name>
<feature type="active site" description="Proton acceptor" evidence="18">
    <location>
        <position position="371"/>
    </location>
</feature>
<evidence type="ECO:0000256" key="15">
    <source>
        <dbReference type="ARBA" id="ARBA00048247"/>
    </source>
</evidence>
<keyword evidence="8 18" id="KW-0677">Repeat</keyword>
<feature type="region of interest" description="N-acetyltransferase" evidence="18">
    <location>
        <begin position="259"/>
        <end position="458"/>
    </location>
</feature>
<keyword evidence="21" id="KW-1185">Reference proteome</keyword>
<comment type="catalytic activity">
    <reaction evidence="15 18">
        <text>alpha-D-glucosamine 1-phosphate + acetyl-CoA = N-acetyl-alpha-D-glucosamine 1-phosphate + CoA + H(+)</text>
        <dbReference type="Rhea" id="RHEA:13725"/>
        <dbReference type="ChEBI" id="CHEBI:15378"/>
        <dbReference type="ChEBI" id="CHEBI:57287"/>
        <dbReference type="ChEBI" id="CHEBI:57288"/>
        <dbReference type="ChEBI" id="CHEBI:57776"/>
        <dbReference type="ChEBI" id="CHEBI:58516"/>
        <dbReference type="EC" id="2.3.1.157"/>
    </reaction>
</comment>
<dbReference type="GO" id="GO:0019134">
    <property type="term" value="F:glucosamine-1-phosphate N-acetyltransferase activity"/>
    <property type="evidence" value="ECO:0007669"/>
    <property type="project" value="UniProtKB-UniRule"/>
</dbReference>
<feature type="binding site" evidence="18">
    <location>
        <position position="108"/>
    </location>
    <ligand>
        <name>Mg(2+)</name>
        <dbReference type="ChEBI" id="CHEBI:18420"/>
    </ligand>
</feature>
<dbReference type="InterPro" id="IPR038009">
    <property type="entry name" value="GlmU_C_LbH"/>
</dbReference>
<sequence length="458" mass="48810">MSFPESIHALVLAAGKGTRMRSNLPKVLHTLLGEPMLWYIHQTLEKLFGDRVHTVIGCGADKVQAAFPERQGRFVLQAEQLGTGHALQVAWESIMSLGLRHVVIVNGDTPLLPANRVQQLVDAALMGNAALAFLSITPSEPGAYGRVLRGDDGAVKAIVEAKDYDVAAHGPDRGEVNAGIYFLDMQLMAPLLPLLKNENKSGEFYITDLVNLAVSQGLSVTAVECGEQPELMGINSPFELVCAEERLAAAIAAEWLQKGVLVRNPGLARIGPRVALEPGAEISGPCELYGRTVVHCGARVDSNCVVRDSELDSGAHLRHFSHAEGARLGPGSIAGPYVRLRPGAVLEECAHAGNFVELKKAVLGKGAKANHLTYLGDVEVGEGTNIGAGTITCNYDGKLKHKTFIGRNVFIGSNTALVAPITVGDESLVGAGSTLTKNVEPGELAIARQRQKNLKRRK</sequence>
<evidence type="ECO:0000256" key="12">
    <source>
        <dbReference type="ARBA" id="ARBA00023268"/>
    </source>
</evidence>
<dbReference type="GO" id="GO:0000287">
    <property type="term" value="F:magnesium ion binding"/>
    <property type="evidence" value="ECO:0007669"/>
    <property type="project" value="UniProtKB-UniRule"/>
</dbReference>
<dbReference type="GO" id="GO:0008360">
    <property type="term" value="P:regulation of cell shape"/>
    <property type="evidence" value="ECO:0007669"/>
    <property type="project" value="UniProtKB-KW"/>
</dbReference>
<evidence type="ECO:0000259" key="19">
    <source>
        <dbReference type="Pfam" id="PF12804"/>
    </source>
</evidence>
<evidence type="ECO:0000256" key="6">
    <source>
        <dbReference type="ARBA" id="ARBA00022695"/>
    </source>
</evidence>
<dbReference type="Gene3D" id="3.90.550.10">
    <property type="entry name" value="Spore Coat Polysaccharide Biosynthesis Protein SpsA, Chain A"/>
    <property type="match status" value="1"/>
</dbReference>
<feature type="binding site" evidence="18">
    <location>
        <position position="160"/>
    </location>
    <ligand>
        <name>UDP-N-acetyl-alpha-D-glucosamine</name>
        <dbReference type="ChEBI" id="CHEBI:57705"/>
    </ligand>
</feature>
<keyword evidence="10 18" id="KW-0133">Cell shape</keyword>
<comment type="caution">
    <text evidence="18">Lacks conserved residue(s) required for the propagation of feature annotation.</text>
</comment>
<keyword evidence="14 18" id="KW-0961">Cell wall biogenesis/degradation</keyword>
<keyword evidence="7 18" id="KW-0479">Metal-binding</keyword>
<dbReference type="GO" id="GO:0009252">
    <property type="term" value="P:peptidoglycan biosynthetic process"/>
    <property type="evidence" value="ECO:0007669"/>
    <property type="project" value="UniProtKB-UniRule"/>
</dbReference>